<reference evidence="3" key="1">
    <citation type="submission" date="2017-09" db="EMBL/GenBank/DDBJ databases">
        <title>Genome sequence of Nannocystis excedens DSM 71.</title>
        <authorList>
            <person name="Blom J."/>
        </authorList>
    </citation>
    <scope>NUCLEOTIDE SEQUENCE [LARGE SCALE GENOMIC DNA]</scope>
    <source>
        <strain evidence="3">type strain: E19</strain>
    </source>
</reference>
<evidence type="ECO:0000313" key="3">
    <source>
        <dbReference type="Proteomes" id="UP000223606"/>
    </source>
</evidence>
<dbReference type="EMBL" id="LT960614">
    <property type="protein sequence ID" value="SON56342.1"/>
    <property type="molecule type" value="Genomic_DNA"/>
</dbReference>
<dbReference type="KEGG" id="hdi:HDIA_2801"/>
<keyword evidence="3" id="KW-1185">Reference proteome</keyword>
<sequence length="116" mass="12676">MIDTDDHGSRPRTNDARLGVCPRLTLSVLVDLGLSTSNIAHYWNRKTGFVEDMISHYGIFSPDDCCAGGHRCADLEGICPIFDGLSGQPAARGATRQEHRHPASAEPVGFREKKLN</sequence>
<organism evidence="2 3">
    <name type="scientific">Hartmannibacter diazotrophicus</name>
    <dbReference type="NCBI Taxonomy" id="1482074"/>
    <lineage>
        <taxon>Bacteria</taxon>
        <taxon>Pseudomonadati</taxon>
        <taxon>Pseudomonadota</taxon>
        <taxon>Alphaproteobacteria</taxon>
        <taxon>Hyphomicrobiales</taxon>
        <taxon>Pleomorphomonadaceae</taxon>
        <taxon>Hartmannibacter</taxon>
    </lineage>
</organism>
<feature type="region of interest" description="Disordered" evidence="1">
    <location>
        <begin position="89"/>
        <end position="116"/>
    </location>
</feature>
<evidence type="ECO:0000313" key="2">
    <source>
        <dbReference type="EMBL" id="SON56342.1"/>
    </source>
</evidence>
<protein>
    <submittedName>
        <fullName evidence="2">Uncharacterized protein</fullName>
    </submittedName>
</protein>
<accession>A0A2C9D7P5</accession>
<dbReference type="Proteomes" id="UP000223606">
    <property type="component" value="Chromosome 1"/>
</dbReference>
<dbReference type="RefSeq" id="WP_099556730.1">
    <property type="nucleotide sequence ID" value="NZ_LT960614.1"/>
</dbReference>
<name>A0A2C9D7P5_9HYPH</name>
<gene>
    <name evidence="2" type="ORF">HDIA_2801</name>
</gene>
<dbReference type="AlphaFoldDB" id="A0A2C9D7P5"/>
<feature type="compositionally biased region" description="Basic and acidic residues" evidence="1">
    <location>
        <begin position="95"/>
        <end position="116"/>
    </location>
</feature>
<proteinExistence type="predicted"/>
<evidence type="ECO:0000256" key="1">
    <source>
        <dbReference type="SAM" id="MobiDB-lite"/>
    </source>
</evidence>